<accession>A0ABT5VSM8</accession>
<reference evidence="1 2" key="1">
    <citation type="submission" date="2022-01" db="EMBL/GenBank/DDBJ databases">
        <title>Labilibaculum sp. nov, a marine bacterium isolated from Antarctica.</title>
        <authorList>
            <person name="Dai W."/>
        </authorList>
    </citation>
    <scope>NUCLEOTIDE SEQUENCE [LARGE SCALE GENOMIC DNA]</scope>
    <source>
        <strain evidence="1 2">DW002</strain>
    </source>
</reference>
<gene>
    <name evidence="1" type="ORF">L3049_10445</name>
</gene>
<organism evidence="1 2">
    <name type="scientific">Paralabilibaculum antarcticum</name>
    <dbReference type="NCBI Taxonomy" id="2912572"/>
    <lineage>
        <taxon>Bacteria</taxon>
        <taxon>Pseudomonadati</taxon>
        <taxon>Bacteroidota</taxon>
        <taxon>Bacteroidia</taxon>
        <taxon>Marinilabiliales</taxon>
        <taxon>Marinifilaceae</taxon>
        <taxon>Paralabilibaculum</taxon>
    </lineage>
</organism>
<evidence type="ECO:0000313" key="2">
    <source>
        <dbReference type="Proteomes" id="UP001528920"/>
    </source>
</evidence>
<evidence type="ECO:0008006" key="3">
    <source>
        <dbReference type="Google" id="ProtNLM"/>
    </source>
</evidence>
<name>A0ABT5VSM8_9BACT</name>
<protein>
    <recommendedName>
        <fullName evidence="3">DUF4129 domain-containing protein</fullName>
    </recommendedName>
</protein>
<comment type="caution">
    <text evidence="1">The sequence shown here is derived from an EMBL/GenBank/DDBJ whole genome shotgun (WGS) entry which is preliminary data.</text>
</comment>
<proteinExistence type="predicted"/>
<dbReference type="RefSeq" id="WP_275109755.1">
    <property type="nucleotide sequence ID" value="NZ_JAKJSC010000001.1"/>
</dbReference>
<sequence length="111" mass="12905">MSVLLVIFCIALLTSLMVLHVFNELNLSKRINKAGYFVQELLDQKGINHLDVEKKFEISTFPTQLRVIEYYLHSLDSNYNDFGRKKTVTERIDSIENTLINYGYQSDLSLI</sequence>
<keyword evidence="2" id="KW-1185">Reference proteome</keyword>
<evidence type="ECO:0000313" key="1">
    <source>
        <dbReference type="EMBL" id="MDE5418430.1"/>
    </source>
</evidence>
<dbReference type="EMBL" id="JAKJSC010000001">
    <property type="protein sequence ID" value="MDE5418430.1"/>
    <property type="molecule type" value="Genomic_DNA"/>
</dbReference>
<dbReference type="Proteomes" id="UP001528920">
    <property type="component" value="Unassembled WGS sequence"/>
</dbReference>